<evidence type="ECO:0000259" key="7">
    <source>
        <dbReference type="Pfam" id="PF00024"/>
    </source>
</evidence>
<organism evidence="10 11">
    <name type="scientific">Vitrella brassicaformis (strain CCMP3155)</name>
    <dbReference type="NCBI Taxonomy" id="1169540"/>
    <lineage>
        <taxon>Eukaryota</taxon>
        <taxon>Sar</taxon>
        <taxon>Alveolata</taxon>
        <taxon>Colpodellida</taxon>
        <taxon>Vitrellaceae</taxon>
        <taxon>Vitrella</taxon>
    </lineage>
</organism>
<feature type="signal peptide" evidence="6">
    <location>
        <begin position="1"/>
        <end position="18"/>
    </location>
</feature>
<feature type="chain" id="PRO_5005187081" evidence="6">
    <location>
        <begin position="19"/>
        <end position="1334"/>
    </location>
</feature>
<accession>A0A0G4EGB2</accession>
<dbReference type="SMART" id="SM00209">
    <property type="entry name" value="TSP1"/>
    <property type="match status" value="2"/>
</dbReference>
<feature type="compositionally biased region" description="Pro residues" evidence="4">
    <location>
        <begin position="982"/>
        <end position="994"/>
    </location>
</feature>
<feature type="domain" description="Apple" evidence="8">
    <location>
        <begin position="270"/>
        <end position="316"/>
    </location>
</feature>
<feature type="transmembrane region" description="Helical" evidence="5">
    <location>
        <begin position="1123"/>
        <end position="1143"/>
    </location>
</feature>
<evidence type="ECO:0000256" key="4">
    <source>
        <dbReference type="SAM" id="MobiDB-lite"/>
    </source>
</evidence>
<gene>
    <name evidence="10" type="ORF">Vbra_11584</name>
</gene>
<feature type="compositionally biased region" description="Basic and acidic residues" evidence="4">
    <location>
        <begin position="1268"/>
        <end position="1284"/>
    </location>
</feature>
<keyword evidence="11" id="KW-1185">Reference proteome</keyword>
<dbReference type="PROSITE" id="PS50092">
    <property type="entry name" value="TSP1"/>
    <property type="match status" value="2"/>
</dbReference>
<keyword evidence="5" id="KW-0472">Membrane</keyword>
<keyword evidence="3" id="KW-0325">Glycoprotein</keyword>
<evidence type="ECO:0000256" key="6">
    <source>
        <dbReference type="SAM" id="SignalP"/>
    </source>
</evidence>
<feature type="compositionally biased region" description="Polar residues" evidence="4">
    <location>
        <begin position="1303"/>
        <end position="1315"/>
    </location>
</feature>
<dbReference type="InterPro" id="IPR036383">
    <property type="entry name" value="TSP1_rpt_sf"/>
</dbReference>
<proteinExistence type="predicted"/>
<dbReference type="Gene3D" id="2.20.100.10">
    <property type="entry name" value="Thrombospondin type-1 (TSP1) repeat"/>
    <property type="match status" value="2"/>
</dbReference>
<evidence type="ECO:0000259" key="9">
    <source>
        <dbReference type="Pfam" id="PF19028"/>
    </source>
</evidence>
<sequence length="1334" mass="142376">MLVVIAFVAGAVVQRANAVTIVPGFGWPKADQYCVDSAFQYTEPSEEECGQRCKLDVTCRCFDFKAGGLPDQNIKSCRLSDTAQLAASAAGYTAYIKPESTVEVVELNGFDFPFLDFACVDPFAQLGANNASFQIVDCAAACLQSAQCACFSFSTEGGAAAPCLLGDKRKIESSSEAYNAYYKSGTYTPAECVAGEWGEWSECTATCGESNQIRTLPAGCDVPGDDPNYLQTKPCRVPECFVTPDWPPTELQGFTGRLLWLEGTVDDTTYPQWDLGLLLLTQDPNQCARTCLSQPLCRVFDWIEAENARDTAPCRLSFSRTVRSSSLNRYLYIRDDTPSGGPEVDFREQFCLRKGGQFYGVLGNDGVLNSACCRGNCNPRCGDPECGEQQTAGLTATHCCSSRIRTSGRNCYDEDPPCQVGEYWYSKRDFCTVIKRGIPDVLRRHCCEDVSAPLRRHCCEDVSAPIINCSPIAEGRSCLTNDPPCQLPEAYSDGLTAVAGFSRPRRGQYCATHVLMVDAPSIEECAAKCEEQLACRCFDYLEGGLPTRGILSCRLSPSTATYDSGAGFVAYVREGGLGQDLCDRVRLGQWHPSGDACCASSCGDLCGASNCADGGSDSCCRGTIRVSRNFCQQADKAPCALTASYWVSRDTDARGVLRGGLTAEAWCVGLLGGIYEPEYGVCCDSKCGSCGGSGCGNRPGGSAACCVGAIRSAGVSCYEDTVSPPCNVPHVPEPQVGSWRFLMVDAAGIAKEDISIPSTQVGTYQTPLLAPHTPDFTFQVLPLDNTTLKVTSVRFTLAKTSSPGTLLPIGANPGDERILVDSAPPFYAFGDYSDGEVVRLRGGGFVAAKEEYVIKATPLTETDAGPVAGPSMELRSVNCVVTEWLEWSDCDASCGEATKTRTREVMVPAENGGIPCPSTSDMEQAVSCGLPPCRTTVSPFGGGGDEVTLDPIAVTTTPARTSTATSTPSMTTDVPGYDVSPSPTPTPSPIPSVPASPSTSLPTTTPPGTPMQTSPAPANMTPPDATILGQYATLCATNFSGLYSPTWNLCCDPSCVDCSNNLCPDGYPTPTQDDSTVYGCCPASIILHAGNCSDTGSAPCIMDVALSLTTSTRARGGGQIDTWVWAVGGTLVVVMVIAGGLLWRARAEKRAIVDHLRRSTYNKVAKADTEGEENMVISSRVVRRSDGGEEGATPTGPRRRSSRAPGLKPGVGAGVLPFLYADPMHTSATPSEPARDFSFESRIRTSREARSAGYDDFLARLPRVRRNTADRRARRSLSDSHIDLELGPQSTERHRSREGGQSEAATQQSSDTGQHYGTRGDRRVSRCSFSANPF</sequence>
<dbReference type="InterPro" id="IPR000884">
    <property type="entry name" value="TSP1_rpt"/>
</dbReference>
<protein>
    <submittedName>
        <fullName evidence="10">Uncharacterized protein</fullName>
    </submittedName>
</protein>
<feature type="domain" description="Spondin-like TSP1" evidence="9">
    <location>
        <begin position="879"/>
        <end position="933"/>
    </location>
</feature>
<dbReference type="EMBL" id="CDMY01000220">
    <property type="protein sequence ID" value="CEL94493.1"/>
    <property type="molecule type" value="Genomic_DNA"/>
</dbReference>
<evidence type="ECO:0000256" key="5">
    <source>
        <dbReference type="SAM" id="Phobius"/>
    </source>
</evidence>
<dbReference type="InterPro" id="IPR003609">
    <property type="entry name" value="Pan_app"/>
</dbReference>
<dbReference type="InterPro" id="IPR051418">
    <property type="entry name" value="Spondin/Thrombospondin_T1"/>
</dbReference>
<feature type="domain" description="Apple" evidence="7">
    <location>
        <begin position="515"/>
        <end position="560"/>
    </location>
</feature>
<reference evidence="10 11" key="1">
    <citation type="submission" date="2014-11" db="EMBL/GenBank/DDBJ databases">
        <authorList>
            <person name="Zhu J."/>
            <person name="Qi W."/>
            <person name="Song R."/>
        </authorList>
    </citation>
    <scope>NUCLEOTIDE SEQUENCE [LARGE SCALE GENOMIC DNA]</scope>
</reference>
<dbReference type="PANTHER" id="PTHR11311">
    <property type="entry name" value="SPONDIN"/>
    <property type="match status" value="1"/>
</dbReference>
<keyword evidence="5" id="KW-0812">Transmembrane</keyword>
<dbReference type="Pfam" id="PF00024">
    <property type="entry name" value="PAN_1"/>
    <property type="match status" value="1"/>
</dbReference>
<name>A0A0G4EGB2_VITBC</name>
<feature type="compositionally biased region" description="Low complexity" evidence="4">
    <location>
        <begin position="958"/>
        <end position="972"/>
    </location>
</feature>
<evidence type="ECO:0000256" key="2">
    <source>
        <dbReference type="ARBA" id="ARBA00023157"/>
    </source>
</evidence>
<evidence type="ECO:0000313" key="11">
    <source>
        <dbReference type="Proteomes" id="UP000041254"/>
    </source>
</evidence>
<keyword evidence="2" id="KW-1015">Disulfide bond</keyword>
<dbReference type="InParanoid" id="A0A0G4EGB2"/>
<evidence type="ECO:0000313" key="10">
    <source>
        <dbReference type="EMBL" id="CEL94493.1"/>
    </source>
</evidence>
<evidence type="ECO:0000259" key="8">
    <source>
        <dbReference type="Pfam" id="PF14295"/>
    </source>
</evidence>
<dbReference type="VEuPathDB" id="CryptoDB:Vbra_11584"/>
<keyword evidence="5" id="KW-1133">Transmembrane helix</keyword>
<dbReference type="Proteomes" id="UP000041254">
    <property type="component" value="Unassembled WGS sequence"/>
</dbReference>
<feature type="compositionally biased region" description="Basic and acidic residues" evidence="4">
    <location>
        <begin position="1291"/>
        <end position="1300"/>
    </location>
</feature>
<feature type="domain" description="Apple" evidence="8">
    <location>
        <begin position="137"/>
        <end position="165"/>
    </location>
</feature>
<dbReference type="OrthoDB" id="98591at2759"/>
<dbReference type="InterPro" id="IPR044004">
    <property type="entry name" value="TSP1_spondin_dom"/>
</dbReference>
<evidence type="ECO:0000256" key="3">
    <source>
        <dbReference type="ARBA" id="ARBA00023180"/>
    </source>
</evidence>
<feature type="region of interest" description="Disordered" evidence="4">
    <location>
        <begin position="958"/>
        <end position="1017"/>
    </location>
</feature>
<dbReference type="Pfam" id="PF19028">
    <property type="entry name" value="TSP1_spondin"/>
    <property type="match status" value="1"/>
</dbReference>
<feature type="region of interest" description="Disordered" evidence="4">
    <location>
        <begin position="1268"/>
        <end position="1334"/>
    </location>
</feature>
<keyword evidence="1 6" id="KW-0732">Signal</keyword>
<evidence type="ECO:0000256" key="1">
    <source>
        <dbReference type="ARBA" id="ARBA00022729"/>
    </source>
</evidence>
<dbReference type="Pfam" id="PF14295">
    <property type="entry name" value="PAN_4"/>
    <property type="match status" value="3"/>
</dbReference>
<dbReference type="SUPFAM" id="SSF82895">
    <property type="entry name" value="TSP-1 type 1 repeat"/>
    <property type="match status" value="2"/>
</dbReference>
<dbReference type="PANTHER" id="PTHR11311:SF15">
    <property type="entry name" value="SPONDIN-2"/>
    <property type="match status" value="1"/>
</dbReference>
<feature type="domain" description="Apple" evidence="8">
    <location>
        <begin position="44"/>
        <end position="79"/>
    </location>
</feature>
<feature type="region of interest" description="Disordered" evidence="4">
    <location>
        <begin position="1181"/>
        <end position="1208"/>
    </location>
</feature>
<dbReference type="Pfam" id="PF00090">
    <property type="entry name" value="TSP_1"/>
    <property type="match status" value="1"/>
</dbReference>